<dbReference type="EMBL" id="JAZAVK010000026">
    <property type="protein sequence ID" value="KAK7429717.1"/>
    <property type="molecule type" value="Genomic_DNA"/>
</dbReference>
<gene>
    <name evidence="1" type="ORF">QQZ08_003743</name>
</gene>
<dbReference type="PANTHER" id="PTHR35179">
    <property type="entry name" value="PROTEIN CBG02620"/>
    <property type="match status" value="1"/>
</dbReference>
<dbReference type="PANTHER" id="PTHR35179:SF2">
    <property type="entry name" value="START DOMAIN-CONTAINING PROTEIN"/>
    <property type="match status" value="1"/>
</dbReference>
<evidence type="ECO:0000313" key="2">
    <source>
        <dbReference type="Proteomes" id="UP001498421"/>
    </source>
</evidence>
<accession>A0ABR1I823</accession>
<sequence>MAEITRQDLEDLSTPPSHALFRALHITNPSFDLRSIDVVTDRNNVRKLLSFVNPSSNSNDLEPFTISIEIANDTAIFCRQEPKPHEFIGPLEFRGFGHEFEKVYTKSQLNGSTGHHRIITYRFGGLNFIVRHETDGYVATTMTQSSSSKKSKDDSLSDALASLSLSPIASSPNTLLAGSKLTIHK</sequence>
<dbReference type="Proteomes" id="UP001498421">
    <property type="component" value="Unassembled WGS sequence"/>
</dbReference>
<evidence type="ECO:0000313" key="1">
    <source>
        <dbReference type="EMBL" id="KAK7429717.1"/>
    </source>
</evidence>
<proteinExistence type="predicted"/>
<reference evidence="1 2" key="1">
    <citation type="journal article" date="2025" name="Microbiol. Resour. Announc.">
        <title>Draft genome sequences for Neonectria magnoliae and Neonectria punicea, canker pathogens of Liriodendron tulipifera and Acer saccharum in West Virginia.</title>
        <authorList>
            <person name="Petronek H.M."/>
            <person name="Kasson M.T."/>
            <person name="Metheny A.M."/>
            <person name="Stauder C.M."/>
            <person name="Lovett B."/>
            <person name="Lynch S.C."/>
            <person name="Garnas J.R."/>
            <person name="Kasson L.R."/>
            <person name="Stajich J.E."/>
        </authorList>
    </citation>
    <scope>NUCLEOTIDE SEQUENCE [LARGE SCALE GENOMIC DNA]</scope>
    <source>
        <strain evidence="1 2">NRRL 64651</strain>
    </source>
</reference>
<name>A0ABR1I823_9HYPO</name>
<comment type="caution">
    <text evidence="1">The sequence shown here is derived from an EMBL/GenBank/DDBJ whole genome shotgun (WGS) entry which is preliminary data.</text>
</comment>
<keyword evidence="2" id="KW-1185">Reference proteome</keyword>
<protein>
    <submittedName>
        <fullName evidence="1">Uncharacterized protein</fullName>
    </submittedName>
</protein>
<organism evidence="1 2">
    <name type="scientific">Neonectria magnoliae</name>
    <dbReference type="NCBI Taxonomy" id="2732573"/>
    <lineage>
        <taxon>Eukaryota</taxon>
        <taxon>Fungi</taxon>
        <taxon>Dikarya</taxon>
        <taxon>Ascomycota</taxon>
        <taxon>Pezizomycotina</taxon>
        <taxon>Sordariomycetes</taxon>
        <taxon>Hypocreomycetidae</taxon>
        <taxon>Hypocreales</taxon>
        <taxon>Nectriaceae</taxon>
        <taxon>Neonectria</taxon>
    </lineage>
</organism>